<protein>
    <submittedName>
        <fullName evidence="9">Tyrosine-type recombinase/integrase</fullName>
    </submittedName>
</protein>
<feature type="domain" description="Core-binding (CB)" evidence="8">
    <location>
        <begin position="1"/>
        <end position="87"/>
    </location>
</feature>
<dbReference type="EMBL" id="JACSRA010000001">
    <property type="protein sequence ID" value="MBD7909741.1"/>
    <property type="molecule type" value="Genomic_DNA"/>
</dbReference>
<dbReference type="InterPro" id="IPR004107">
    <property type="entry name" value="Integrase_SAM-like_N"/>
</dbReference>
<evidence type="ECO:0000256" key="1">
    <source>
        <dbReference type="ARBA" id="ARBA00003283"/>
    </source>
</evidence>
<dbReference type="InterPro" id="IPR010998">
    <property type="entry name" value="Integrase_recombinase_N"/>
</dbReference>
<dbReference type="InterPro" id="IPR013762">
    <property type="entry name" value="Integrase-like_cat_sf"/>
</dbReference>
<gene>
    <name evidence="9" type="ORF">H9661_00095</name>
</gene>
<dbReference type="Gene3D" id="1.10.150.130">
    <property type="match status" value="1"/>
</dbReference>
<keyword evidence="3" id="KW-0229">DNA integration</keyword>
<dbReference type="PANTHER" id="PTHR30349">
    <property type="entry name" value="PHAGE INTEGRASE-RELATED"/>
    <property type="match status" value="1"/>
</dbReference>
<dbReference type="Pfam" id="PF13495">
    <property type="entry name" value="Phage_int_SAM_4"/>
    <property type="match status" value="1"/>
</dbReference>
<comment type="function">
    <text evidence="1">Site-specific tyrosine recombinase, which acts by catalyzing the cutting and rejoining of the recombining DNA molecules.</text>
</comment>
<reference evidence="9 10" key="1">
    <citation type="submission" date="2020-08" db="EMBL/GenBank/DDBJ databases">
        <title>A Genomic Blueprint of the Chicken Gut Microbiome.</title>
        <authorList>
            <person name="Gilroy R."/>
            <person name="Ravi A."/>
            <person name="Getino M."/>
            <person name="Pursley I."/>
            <person name="Horton D.L."/>
            <person name="Alikhan N.-F."/>
            <person name="Baker D."/>
            <person name="Gharbi K."/>
            <person name="Hall N."/>
            <person name="Watson M."/>
            <person name="Adriaenssens E.M."/>
            <person name="Foster-Nyarko E."/>
            <person name="Jarju S."/>
            <person name="Secka A."/>
            <person name="Antonio M."/>
            <person name="Oren A."/>
            <person name="Chaudhuri R."/>
            <person name="La Ragione R.M."/>
            <person name="Hildebrand F."/>
            <person name="Pallen M.J."/>
        </authorList>
    </citation>
    <scope>NUCLEOTIDE SEQUENCE [LARGE SCALE GENOMIC DNA]</scope>
    <source>
        <strain evidence="9 10">Sa3CVN1</strain>
    </source>
</reference>
<dbReference type="CDD" id="cd00397">
    <property type="entry name" value="DNA_BRE_C"/>
    <property type="match status" value="1"/>
</dbReference>
<proteinExistence type="inferred from homology"/>
<feature type="domain" description="Tyr recombinase" evidence="7">
    <location>
        <begin position="108"/>
        <end position="295"/>
    </location>
</feature>
<evidence type="ECO:0000256" key="6">
    <source>
        <dbReference type="PROSITE-ProRule" id="PRU01248"/>
    </source>
</evidence>
<name>A0ABR8PNJ3_9CLOT</name>
<dbReference type="RefSeq" id="WP_191767413.1">
    <property type="nucleotide sequence ID" value="NZ_JACSRA010000001.1"/>
</dbReference>
<evidence type="ECO:0000313" key="9">
    <source>
        <dbReference type="EMBL" id="MBD7909741.1"/>
    </source>
</evidence>
<evidence type="ECO:0000256" key="3">
    <source>
        <dbReference type="ARBA" id="ARBA00022908"/>
    </source>
</evidence>
<dbReference type="Proteomes" id="UP000627781">
    <property type="component" value="Unassembled WGS sequence"/>
</dbReference>
<dbReference type="PROSITE" id="PS51900">
    <property type="entry name" value="CB"/>
    <property type="match status" value="1"/>
</dbReference>
<evidence type="ECO:0000313" key="10">
    <source>
        <dbReference type="Proteomes" id="UP000627781"/>
    </source>
</evidence>
<evidence type="ECO:0000256" key="4">
    <source>
        <dbReference type="ARBA" id="ARBA00023125"/>
    </source>
</evidence>
<evidence type="ECO:0000256" key="5">
    <source>
        <dbReference type="ARBA" id="ARBA00023172"/>
    </source>
</evidence>
<dbReference type="InterPro" id="IPR002104">
    <property type="entry name" value="Integrase_catalytic"/>
</dbReference>
<dbReference type="SUPFAM" id="SSF56349">
    <property type="entry name" value="DNA breaking-rejoining enzymes"/>
    <property type="match status" value="1"/>
</dbReference>
<keyword evidence="10" id="KW-1185">Reference proteome</keyword>
<dbReference type="Gene3D" id="1.10.443.10">
    <property type="entry name" value="Intergrase catalytic core"/>
    <property type="match status" value="1"/>
</dbReference>
<dbReference type="PROSITE" id="PS51898">
    <property type="entry name" value="TYR_RECOMBINASE"/>
    <property type="match status" value="1"/>
</dbReference>
<evidence type="ECO:0000259" key="8">
    <source>
        <dbReference type="PROSITE" id="PS51900"/>
    </source>
</evidence>
<dbReference type="Pfam" id="PF00589">
    <property type="entry name" value="Phage_integrase"/>
    <property type="match status" value="1"/>
</dbReference>
<comment type="similarity">
    <text evidence="2">Belongs to the 'phage' integrase family.</text>
</comment>
<evidence type="ECO:0000259" key="7">
    <source>
        <dbReference type="PROSITE" id="PS51898"/>
    </source>
</evidence>
<dbReference type="InterPro" id="IPR050090">
    <property type="entry name" value="Tyrosine_recombinase_XerCD"/>
</dbReference>
<keyword evidence="4 6" id="KW-0238">DNA-binding</keyword>
<sequence length="315" mass="37355">MKLEQLLKEFILELQIKDYSKRTIKSYNNNNLLLFTFLFKEFDITQVEDVKPPHIKAYIKYLQHNKRKTSYINGLIRVFRAYFKYATEEEIININPMLRVGWVKGEKILINTFTNQEVSKMMEVYKGSDYMNIRNKTIMATLFDTGIRNFELCNIKNCDVKNNYINVIQGKGRKDRRVSLSPYLRKLLIRYERCRDSYFQNRIIDTDTSYFLSYRFKPLTIEAVERIVKLCGEGAKIRKEIRCSPHTCRHYFAQAQLRNGLDVYSLSRLLGHEDISITKKYLQGINDEDIIEMSVKTSPLMNLKKNIQNSKTERV</sequence>
<accession>A0ABR8PNJ3</accession>
<dbReference type="InterPro" id="IPR044068">
    <property type="entry name" value="CB"/>
</dbReference>
<keyword evidence="5" id="KW-0233">DNA recombination</keyword>
<dbReference type="PANTHER" id="PTHR30349:SF41">
    <property type="entry name" value="INTEGRASE_RECOMBINASE PROTEIN MJ0367-RELATED"/>
    <property type="match status" value="1"/>
</dbReference>
<organism evidence="9 10">
    <name type="scientific">Clostridium cibarium</name>
    <dbReference type="NCBI Taxonomy" id="2762247"/>
    <lineage>
        <taxon>Bacteria</taxon>
        <taxon>Bacillati</taxon>
        <taxon>Bacillota</taxon>
        <taxon>Clostridia</taxon>
        <taxon>Eubacteriales</taxon>
        <taxon>Clostridiaceae</taxon>
        <taxon>Clostridium</taxon>
    </lineage>
</organism>
<dbReference type="InterPro" id="IPR011010">
    <property type="entry name" value="DNA_brk_join_enz"/>
</dbReference>
<evidence type="ECO:0000256" key="2">
    <source>
        <dbReference type="ARBA" id="ARBA00008857"/>
    </source>
</evidence>
<comment type="caution">
    <text evidence="9">The sequence shown here is derived from an EMBL/GenBank/DDBJ whole genome shotgun (WGS) entry which is preliminary data.</text>
</comment>